<dbReference type="EMBL" id="PQFF01000131">
    <property type="protein sequence ID" value="RHZ79918.1"/>
    <property type="molecule type" value="Genomic_DNA"/>
</dbReference>
<organism evidence="2 3">
    <name type="scientific">Diversispora epigaea</name>
    <dbReference type="NCBI Taxonomy" id="1348612"/>
    <lineage>
        <taxon>Eukaryota</taxon>
        <taxon>Fungi</taxon>
        <taxon>Fungi incertae sedis</taxon>
        <taxon>Mucoromycota</taxon>
        <taxon>Glomeromycotina</taxon>
        <taxon>Glomeromycetes</taxon>
        <taxon>Diversisporales</taxon>
        <taxon>Diversisporaceae</taxon>
        <taxon>Diversispora</taxon>
    </lineage>
</organism>
<evidence type="ECO:0000313" key="2">
    <source>
        <dbReference type="EMBL" id="RHZ79918.1"/>
    </source>
</evidence>
<gene>
    <name evidence="2" type="ORF">Glove_140g109</name>
</gene>
<dbReference type="Proteomes" id="UP000266861">
    <property type="component" value="Unassembled WGS sequence"/>
</dbReference>
<accession>A0A397IZS2</accession>
<evidence type="ECO:0000313" key="3">
    <source>
        <dbReference type="Proteomes" id="UP000266861"/>
    </source>
</evidence>
<keyword evidence="1" id="KW-0175">Coiled coil</keyword>
<name>A0A397IZS2_9GLOM</name>
<feature type="coiled-coil region" evidence="1">
    <location>
        <begin position="33"/>
        <end position="60"/>
    </location>
</feature>
<evidence type="ECO:0000256" key="1">
    <source>
        <dbReference type="SAM" id="Coils"/>
    </source>
</evidence>
<keyword evidence="3" id="KW-1185">Reference proteome</keyword>
<protein>
    <submittedName>
        <fullName evidence="2">Uncharacterized protein</fullName>
    </submittedName>
</protein>
<comment type="caution">
    <text evidence="2">The sequence shown here is derived from an EMBL/GenBank/DDBJ whole genome shotgun (WGS) entry which is preliminary data.</text>
</comment>
<dbReference type="AlphaFoldDB" id="A0A397IZS2"/>
<reference evidence="2 3" key="1">
    <citation type="submission" date="2018-08" db="EMBL/GenBank/DDBJ databases">
        <title>Genome and evolution of the arbuscular mycorrhizal fungus Diversispora epigaea (formerly Glomus versiforme) and its bacterial endosymbionts.</title>
        <authorList>
            <person name="Sun X."/>
            <person name="Fei Z."/>
            <person name="Harrison M."/>
        </authorList>
    </citation>
    <scope>NUCLEOTIDE SEQUENCE [LARGE SCALE GENOMIC DNA]</scope>
    <source>
        <strain evidence="2 3">IT104</strain>
    </source>
</reference>
<proteinExistence type="predicted"/>
<dbReference type="OrthoDB" id="2439723at2759"/>
<sequence>MSCIFHGKSDQQVPTIGQDITCFINNHFRVTTLEAENIKLKQIIEEIANLRIENTKLKQIIKQNRTTNNVSQSSVSPTLSITLQTPISSPVIAHSGIDNNTNFVNLEQTQSTISSEINSNNNLDHPSSAEKVKNILDNTSNHSTTASDNSDIY</sequence>